<accession>A0A3B0ZG14</accession>
<dbReference type="InterPro" id="IPR038078">
    <property type="entry name" value="PhoU-like_sf"/>
</dbReference>
<dbReference type="EMBL" id="UOFQ01000204">
    <property type="protein sequence ID" value="VAW90521.1"/>
    <property type="molecule type" value="Genomic_DNA"/>
</dbReference>
<dbReference type="InterPro" id="IPR002727">
    <property type="entry name" value="DUF47"/>
</dbReference>
<dbReference type="NCBIfam" id="TIGR00153">
    <property type="entry name" value="TIGR00153 family protein"/>
    <property type="match status" value="1"/>
</dbReference>
<proteinExistence type="inferred from homology"/>
<organism evidence="2">
    <name type="scientific">hydrothermal vent metagenome</name>
    <dbReference type="NCBI Taxonomy" id="652676"/>
    <lineage>
        <taxon>unclassified sequences</taxon>
        <taxon>metagenomes</taxon>
        <taxon>ecological metagenomes</taxon>
    </lineage>
</organism>
<protein>
    <submittedName>
        <fullName evidence="2">Phosphate transport regulator (Distant homolog of PhoU)</fullName>
    </submittedName>
</protein>
<name>A0A3B0ZG14_9ZZZZ</name>
<evidence type="ECO:0000313" key="2">
    <source>
        <dbReference type="EMBL" id="VAW90521.1"/>
    </source>
</evidence>
<reference evidence="2" key="1">
    <citation type="submission" date="2018-06" db="EMBL/GenBank/DDBJ databases">
        <authorList>
            <person name="Zhirakovskaya E."/>
        </authorList>
    </citation>
    <scope>NUCLEOTIDE SEQUENCE</scope>
</reference>
<evidence type="ECO:0000256" key="1">
    <source>
        <dbReference type="ARBA" id="ARBA00008591"/>
    </source>
</evidence>
<dbReference type="PANTHER" id="PTHR36536">
    <property type="entry name" value="UPF0111 PROTEIN HI_1603"/>
    <property type="match status" value="1"/>
</dbReference>
<dbReference type="PANTHER" id="PTHR36536:SF3">
    <property type="entry name" value="UPF0111 PROTEIN HI_1603"/>
    <property type="match status" value="1"/>
</dbReference>
<dbReference type="Pfam" id="PF01865">
    <property type="entry name" value="PhoU_div"/>
    <property type="match status" value="1"/>
</dbReference>
<dbReference type="Gene3D" id="1.20.58.220">
    <property type="entry name" value="Phosphate transport system protein phou homolog 2, domain 2"/>
    <property type="match status" value="1"/>
</dbReference>
<gene>
    <name evidence="2" type="ORF">MNBD_GAMMA17-2260</name>
</gene>
<sequence>MQPLQDHMAQVHLCASELVVFFEAVIDQDTARIQAAQTSIVNFEHEADKLKKSLRLSLPKGMFLPVSRHDLLDMLTMQDNIANKSKDIAGLMLGRKMVLPESISPLFLTYVKRSIDAIAQADTAINELDELVETGFRGREVKVVEKMIKTLNQIESDTDEIQIQIRSIMFTIETDLPPIDAMFIYRIIEWVGDLADLAQRVGSRLQLMLAK</sequence>
<dbReference type="AlphaFoldDB" id="A0A3B0ZG14"/>
<comment type="similarity">
    <text evidence="1">Belongs to the UPF0111 family.</text>
</comment>
<dbReference type="SUPFAM" id="SSF109755">
    <property type="entry name" value="PhoU-like"/>
    <property type="match status" value="1"/>
</dbReference>
<dbReference type="InterPro" id="IPR018445">
    <property type="entry name" value="Put_Phosphate_transp_reg"/>
</dbReference>